<comment type="similarity">
    <text evidence="1">Belongs to the NPR2 family.</text>
</comment>
<evidence type="ECO:0008006" key="5">
    <source>
        <dbReference type="Google" id="ProtNLM"/>
    </source>
</evidence>
<evidence type="ECO:0000256" key="2">
    <source>
        <dbReference type="SAM" id="MobiDB-lite"/>
    </source>
</evidence>
<proteinExistence type="inferred from homology"/>
<dbReference type="InterPro" id="IPR009348">
    <property type="entry name" value="NPR2-like"/>
</dbReference>
<dbReference type="STRING" id="331657.A0A4U0X3T5"/>
<dbReference type="GO" id="GO:0005774">
    <property type="term" value="C:vacuolar membrane"/>
    <property type="evidence" value="ECO:0007669"/>
    <property type="project" value="TreeGrafter"/>
</dbReference>
<dbReference type="PANTHER" id="PTHR12991">
    <property type="entry name" value="NITROGEN PERMEASE REGULATOR 2/TUMOR SUPPRESSOR CANDIDATE 4"/>
    <property type="match status" value="1"/>
</dbReference>
<evidence type="ECO:0000313" key="4">
    <source>
        <dbReference type="Proteomes" id="UP000308768"/>
    </source>
</evidence>
<dbReference type="AlphaFoldDB" id="A0A4U0X3T5"/>
<name>A0A4U0X3T5_9PEZI</name>
<keyword evidence="4" id="KW-1185">Reference proteome</keyword>
<dbReference type="EMBL" id="NAJN01000762">
    <property type="protein sequence ID" value="TKA69035.1"/>
    <property type="molecule type" value="Genomic_DNA"/>
</dbReference>
<dbReference type="GO" id="GO:0010508">
    <property type="term" value="P:positive regulation of autophagy"/>
    <property type="evidence" value="ECO:0007669"/>
    <property type="project" value="TreeGrafter"/>
</dbReference>
<feature type="compositionally biased region" description="Acidic residues" evidence="2">
    <location>
        <begin position="373"/>
        <end position="383"/>
    </location>
</feature>
<comment type="caution">
    <text evidence="3">The sequence shown here is derived from an EMBL/GenBank/DDBJ whole genome shotgun (WGS) entry which is preliminary data.</text>
</comment>
<dbReference type="GO" id="GO:0005096">
    <property type="term" value="F:GTPase activator activity"/>
    <property type="evidence" value="ECO:0007669"/>
    <property type="project" value="TreeGrafter"/>
</dbReference>
<dbReference type="Pfam" id="PF06218">
    <property type="entry name" value="NPR2"/>
    <property type="match status" value="2"/>
</dbReference>
<dbReference type="PANTHER" id="PTHR12991:SF10">
    <property type="entry name" value="GATOR COMPLEX PROTEIN NPRL2"/>
    <property type="match status" value="1"/>
</dbReference>
<dbReference type="OrthoDB" id="338854at2759"/>
<dbReference type="Proteomes" id="UP000308768">
    <property type="component" value="Unassembled WGS sequence"/>
</dbReference>
<sequence length="451" mass="49881">MIKAIFYTRFHPEKGPTVLHQVPEGSIIPCPPSPTAQAPLFDFSAISDFIIPRREFCDRLVSVCASHHRVIGYPVCIHAPQRYERNEFIFNFAIVLDEAADFSGYLSVVRKLAVLFRNLEEQGGFLSREEETEGLIVAGQEGYGGGAKVYALCEMILEDLNNYCECMIPIDESNTLNLKLFPMHPPPAPIHSYHVPLSTVRLSSLATSTWDLTMSRILPYINGINSVAQIAQRADTDFALTRKAVAHLLYYGCILLLDVFQFGAIYAPTAEIGAFFGDEALQDECRRYVATAPPHRVLLPGIDVRRFVTFGVIKGFLYRVHKYAIASRASGPGVGAAEHELLRVRKRNAEREWRAAATSSGWATPTVAAATATEEEEEEEEPAADAARADHGMGDGSGNAAREREGRDVLPLARYLDGMHCVDEICAELRIGEKEALAKLKGYGDVQIVHR</sequence>
<feature type="region of interest" description="Disordered" evidence="2">
    <location>
        <begin position="364"/>
        <end position="404"/>
    </location>
</feature>
<dbReference type="GO" id="GO:1990130">
    <property type="term" value="C:GATOR1 complex"/>
    <property type="evidence" value="ECO:0007669"/>
    <property type="project" value="TreeGrafter"/>
</dbReference>
<dbReference type="GO" id="GO:1904262">
    <property type="term" value="P:negative regulation of TORC1 signaling"/>
    <property type="evidence" value="ECO:0007669"/>
    <property type="project" value="TreeGrafter"/>
</dbReference>
<organism evidence="3 4">
    <name type="scientific">Cryomyces minteri</name>
    <dbReference type="NCBI Taxonomy" id="331657"/>
    <lineage>
        <taxon>Eukaryota</taxon>
        <taxon>Fungi</taxon>
        <taxon>Dikarya</taxon>
        <taxon>Ascomycota</taxon>
        <taxon>Pezizomycotina</taxon>
        <taxon>Dothideomycetes</taxon>
        <taxon>Dothideomycetes incertae sedis</taxon>
        <taxon>Cryomyces</taxon>
    </lineage>
</organism>
<accession>A0A4U0X3T5</accession>
<reference evidence="3 4" key="1">
    <citation type="submission" date="2017-03" db="EMBL/GenBank/DDBJ databases">
        <title>Genomes of endolithic fungi from Antarctica.</title>
        <authorList>
            <person name="Coleine C."/>
            <person name="Masonjones S."/>
            <person name="Stajich J.E."/>
        </authorList>
    </citation>
    <scope>NUCLEOTIDE SEQUENCE [LARGE SCALE GENOMIC DNA]</scope>
    <source>
        <strain evidence="3 4">CCFEE 5187</strain>
    </source>
</reference>
<evidence type="ECO:0000313" key="3">
    <source>
        <dbReference type="EMBL" id="TKA69035.1"/>
    </source>
</evidence>
<evidence type="ECO:0000256" key="1">
    <source>
        <dbReference type="ARBA" id="ARBA00008433"/>
    </source>
</evidence>
<protein>
    <recommendedName>
        <fullName evidence="5">Nitrogen permease regulator 2</fullName>
    </recommendedName>
</protein>
<gene>
    <name evidence="3" type="ORF">B0A49_08622</name>
</gene>